<dbReference type="Proteomes" id="UP000234323">
    <property type="component" value="Unassembled WGS sequence"/>
</dbReference>
<name>A0A2I1GSX4_9GLOM</name>
<keyword evidence="5" id="KW-1185">Reference proteome</keyword>
<keyword evidence="2" id="KW-1133">Transmembrane helix</keyword>
<feature type="transmembrane region" description="Helical" evidence="2">
    <location>
        <begin position="68"/>
        <end position="86"/>
    </location>
</feature>
<dbReference type="VEuPathDB" id="FungiDB:FUN_011024"/>
<dbReference type="Pfam" id="PF00512">
    <property type="entry name" value="HisKA"/>
    <property type="match status" value="1"/>
</dbReference>
<dbReference type="AlphaFoldDB" id="A0A2I1GSX4"/>
<keyword evidence="2" id="KW-0472">Membrane</keyword>
<evidence type="ECO:0000256" key="2">
    <source>
        <dbReference type="SAM" id="Phobius"/>
    </source>
</evidence>
<dbReference type="EMBL" id="LLXI01000776">
    <property type="protein sequence ID" value="PKY49731.1"/>
    <property type="molecule type" value="Genomic_DNA"/>
</dbReference>
<dbReference type="Gene3D" id="1.10.287.130">
    <property type="match status" value="1"/>
</dbReference>
<dbReference type="PANTHER" id="PTHR43719:SF28">
    <property type="entry name" value="PEROXIDE STRESS-ACTIVATED HISTIDINE KINASE MAK1-RELATED"/>
    <property type="match status" value="1"/>
</dbReference>
<comment type="caution">
    <text evidence="4">The sequence shown here is derived from an EMBL/GenBank/DDBJ whole genome shotgun (WGS) entry which is preliminary data.</text>
</comment>
<feature type="transmembrane region" description="Helical" evidence="2">
    <location>
        <begin position="92"/>
        <end position="114"/>
    </location>
</feature>
<organism evidence="4 5">
    <name type="scientific">Rhizophagus irregularis</name>
    <dbReference type="NCBI Taxonomy" id="588596"/>
    <lineage>
        <taxon>Eukaryota</taxon>
        <taxon>Fungi</taxon>
        <taxon>Fungi incertae sedis</taxon>
        <taxon>Mucoromycota</taxon>
        <taxon>Glomeromycotina</taxon>
        <taxon>Glomeromycetes</taxon>
        <taxon>Glomerales</taxon>
        <taxon>Glomeraceae</taxon>
        <taxon>Rhizophagus</taxon>
    </lineage>
</organism>
<reference evidence="4 5" key="1">
    <citation type="submission" date="2015-10" db="EMBL/GenBank/DDBJ databases">
        <title>Genome analyses suggest a sexual origin of heterokaryosis in a supposedly ancient asexual fungus.</title>
        <authorList>
            <person name="Ropars J."/>
            <person name="Sedzielewska K."/>
            <person name="Noel J."/>
            <person name="Charron P."/>
            <person name="Farinelli L."/>
            <person name="Marton T."/>
            <person name="Kruger M."/>
            <person name="Pelin A."/>
            <person name="Brachmann A."/>
            <person name="Corradi N."/>
        </authorList>
    </citation>
    <scope>NUCLEOTIDE SEQUENCE [LARGE SCALE GENOMIC DNA]</scope>
    <source>
        <strain evidence="4 5">A4</strain>
    </source>
</reference>
<dbReference type="VEuPathDB" id="FungiDB:RhiirA1_438969"/>
<gene>
    <name evidence="4" type="ORF">RhiirA4_545470</name>
</gene>
<evidence type="ECO:0000313" key="5">
    <source>
        <dbReference type="Proteomes" id="UP000234323"/>
    </source>
</evidence>
<dbReference type="PANTHER" id="PTHR43719">
    <property type="entry name" value="TWO-COMPONENT HISTIDINE KINASE"/>
    <property type="match status" value="1"/>
</dbReference>
<proteinExistence type="predicted"/>
<feature type="transmembrane region" description="Helical" evidence="2">
    <location>
        <begin position="38"/>
        <end position="59"/>
    </location>
</feature>
<feature type="domain" description="Histidine kinase" evidence="3">
    <location>
        <begin position="215"/>
        <end position="446"/>
    </location>
</feature>
<dbReference type="SMART" id="SM00388">
    <property type="entry name" value="HisKA"/>
    <property type="match status" value="1"/>
</dbReference>
<accession>A0A2I1GSX4</accession>
<evidence type="ECO:0000259" key="3">
    <source>
        <dbReference type="PROSITE" id="PS50109"/>
    </source>
</evidence>
<dbReference type="PROSITE" id="PS50109">
    <property type="entry name" value="HIS_KIN"/>
    <property type="match status" value="1"/>
</dbReference>
<dbReference type="InterPro" id="IPR003661">
    <property type="entry name" value="HisK_dim/P_dom"/>
</dbReference>
<keyword evidence="2" id="KW-0812">Transmembrane</keyword>
<evidence type="ECO:0000313" key="4">
    <source>
        <dbReference type="EMBL" id="PKY49731.1"/>
    </source>
</evidence>
<sequence>MTKIIDRVSWFLNRNLPSNTILTKDDIPWIDERFRSRVVISIMTMQMFSIIAVMALFFWRMNELFSDIYFNYSIAIGLIYAVQIYCLYTSRVSAIFCVKILVLSLMATFCLIFLDPKMQETLLMSRRRLFLLPPFSYIFAGRKFGILTATITFMIYIFSVFLWQSIHTIQTALFGIFHFLLDLIVPILILERVLDTESGDKQSEEVQGRSVFLRIVSHELRTPIHGILASTEILRGSQLTSAQRSLIFAIQSAGTNVIHIADHILRISNTRGFEQRSEQFDLYLACEQISEGMSPFLESQNFDFDFDYKVPFSQSLLIGDIGLLKQIIINSMNNMLNIARDGKLMFTVKAKDEGATPERTDKLTNLFTVEFNLTGIGQILDNVESYIKRSDITETCSELYDGINGIRFTQSLVDLIGGNFEIKKSPEDPNSHESSYTFIITIDLQKAAEENDRISVTKPFPLRYVTEVGADPRISLRVGIIRTHKEDSFTMKEIESILKKDFEMETVQRISIEEIDNERVNTIIFDTSEIEEQVIEEVCQKAKSANVPIILITKLMRTSLVSETVSKSGIKEEKVYFIVKPFTQVKLWNGLIAATNKIKKTESDEVIQKEEKY</sequence>
<feature type="transmembrane region" description="Helical" evidence="2">
    <location>
        <begin position="135"/>
        <end position="163"/>
    </location>
</feature>
<feature type="transmembrane region" description="Helical" evidence="2">
    <location>
        <begin position="169"/>
        <end position="190"/>
    </location>
</feature>
<protein>
    <recommendedName>
        <fullName evidence="3">Histidine kinase domain-containing protein</fullName>
    </recommendedName>
</protein>
<dbReference type="GO" id="GO:0000155">
    <property type="term" value="F:phosphorelay sensor kinase activity"/>
    <property type="evidence" value="ECO:0007669"/>
    <property type="project" value="InterPro"/>
</dbReference>
<keyword evidence="1" id="KW-0597">Phosphoprotein</keyword>
<dbReference type="InterPro" id="IPR005467">
    <property type="entry name" value="His_kinase_dom"/>
</dbReference>
<dbReference type="InterPro" id="IPR050956">
    <property type="entry name" value="2C_system_His_kinase"/>
</dbReference>
<dbReference type="VEuPathDB" id="FungiDB:RhiirFUN_012331"/>
<dbReference type="CDD" id="cd00082">
    <property type="entry name" value="HisKA"/>
    <property type="match status" value="1"/>
</dbReference>
<dbReference type="SUPFAM" id="SSF47384">
    <property type="entry name" value="Homodimeric domain of signal transducing histidine kinase"/>
    <property type="match status" value="1"/>
</dbReference>
<evidence type="ECO:0000256" key="1">
    <source>
        <dbReference type="ARBA" id="ARBA00022553"/>
    </source>
</evidence>
<dbReference type="InterPro" id="IPR036097">
    <property type="entry name" value="HisK_dim/P_sf"/>
</dbReference>